<evidence type="ECO:0000313" key="3">
    <source>
        <dbReference type="Proteomes" id="UP000800981"/>
    </source>
</evidence>
<dbReference type="Proteomes" id="UP000800981">
    <property type="component" value="Unassembled WGS sequence"/>
</dbReference>
<reference evidence="2 3" key="1">
    <citation type="submission" date="2020-03" db="EMBL/GenBank/DDBJ databases">
        <title>Two novel Motilibacter sp.</title>
        <authorList>
            <person name="Liu S."/>
        </authorList>
    </citation>
    <scope>NUCLEOTIDE SEQUENCE [LARGE SCALE GENOMIC DNA]</scope>
    <source>
        <strain evidence="2 3">E257</strain>
    </source>
</reference>
<feature type="region of interest" description="Disordered" evidence="1">
    <location>
        <begin position="62"/>
        <end position="93"/>
    </location>
</feature>
<name>A0ABX0GQV2_9ACTN</name>
<feature type="compositionally biased region" description="Basic and acidic residues" evidence="1">
    <location>
        <begin position="69"/>
        <end position="81"/>
    </location>
</feature>
<organism evidence="2 3">
    <name type="scientific">Motilibacter deserti</name>
    <dbReference type="NCBI Taxonomy" id="2714956"/>
    <lineage>
        <taxon>Bacteria</taxon>
        <taxon>Bacillati</taxon>
        <taxon>Actinomycetota</taxon>
        <taxon>Actinomycetes</taxon>
        <taxon>Motilibacterales</taxon>
        <taxon>Motilibacteraceae</taxon>
        <taxon>Motilibacter</taxon>
    </lineage>
</organism>
<evidence type="ECO:0000256" key="1">
    <source>
        <dbReference type="SAM" id="MobiDB-lite"/>
    </source>
</evidence>
<feature type="region of interest" description="Disordered" evidence="1">
    <location>
        <begin position="1"/>
        <end position="24"/>
    </location>
</feature>
<dbReference type="EMBL" id="JAANNP010000001">
    <property type="protein sequence ID" value="NHC13102.1"/>
    <property type="molecule type" value="Genomic_DNA"/>
</dbReference>
<keyword evidence="3" id="KW-1185">Reference proteome</keyword>
<comment type="caution">
    <text evidence="2">The sequence shown here is derived from an EMBL/GenBank/DDBJ whole genome shotgun (WGS) entry which is preliminary data.</text>
</comment>
<dbReference type="RefSeq" id="WP_166278585.1">
    <property type="nucleotide sequence ID" value="NZ_JAANNP010000001.1"/>
</dbReference>
<protein>
    <submittedName>
        <fullName evidence="2">Uncharacterized protein</fullName>
    </submittedName>
</protein>
<gene>
    <name evidence="2" type="ORF">G9H71_04830</name>
</gene>
<proteinExistence type="predicted"/>
<accession>A0ABX0GQV2</accession>
<evidence type="ECO:0000313" key="2">
    <source>
        <dbReference type="EMBL" id="NHC13102.1"/>
    </source>
</evidence>
<sequence length="93" mass="9985">MTASQFPTGPQVPERAHVSGSDTSMEVVVPVRDVTRAERAPQPGRTRTLVYLFADRPDAPGAFPVTHDATTHHATTRDATEHGAAGARPVRDE</sequence>